<protein>
    <submittedName>
        <fullName evidence="1">Uncharacterized protein</fullName>
    </submittedName>
</protein>
<evidence type="ECO:0000313" key="2">
    <source>
        <dbReference type="Proteomes" id="UP000316621"/>
    </source>
</evidence>
<proteinExistence type="predicted"/>
<keyword evidence="2" id="KW-1185">Reference proteome</keyword>
<accession>A0A4Y7IFD8</accession>
<dbReference type="AlphaFoldDB" id="A0A4Y7IFD8"/>
<organism evidence="1 2">
    <name type="scientific">Papaver somniferum</name>
    <name type="common">Opium poppy</name>
    <dbReference type="NCBI Taxonomy" id="3469"/>
    <lineage>
        <taxon>Eukaryota</taxon>
        <taxon>Viridiplantae</taxon>
        <taxon>Streptophyta</taxon>
        <taxon>Embryophyta</taxon>
        <taxon>Tracheophyta</taxon>
        <taxon>Spermatophyta</taxon>
        <taxon>Magnoliopsida</taxon>
        <taxon>Ranunculales</taxon>
        <taxon>Papaveraceae</taxon>
        <taxon>Papaveroideae</taxon>
        <taxon>Papaver</taxon>
    </lineage>
</organism>
<dbReference type="EMBL" id="CM010715">
    <property type="protein sequence ID" value="RZC47633.1"/>
    <property type="molecule type" value="Genomic_DNA"/>
</dbReference>
<sequence>MSVRHGVLKSRGHSPCLQSRDLFSRVARESRVPSDSEQKKRNPSRKIVARLAVQFHGGLEAYRVVVKLKKTKTTSPTWECNWCLQDACEVPSRSVVGSQASEAKRLHLLMSSTHHYAL</sequence>
<dbReference type="Proteomes" id="UP000316621">
    <property type="component" value="Chromosome 1"/>
</dbReference>
<name>A0A4Y7IFD8_PAPSO</name>
<dbReference type="Gramene" id="RZC47633">
    <property type="protein sequence ID" value="RZC47633"/>
    <property type="gene ID" value="C5167_040587"/>
</dbReference>
<gene>
    <name evidence="1" type="ORF">C5167_040587</name>
</gene>
<evidence type="ECO:0000313" key="1">
    <source>
        <dbReference type="EMBL" id="RZC47633.1"/>
    </source>
</evidence>
<reference evidence="1 2" key="1">
    <citation type="journal article" date="2018" name="Science">
        <title>The opium poppy genome and morphinan production.</title>
        <authorList>
            <person name="Guo L."/>
            <person name="Winzer T."/>
            <person name="Yang X."/>
            <person name="Li Y."/>
            <person name="Ning Z."/>
            <person name="He Z."/>
            <person name="Teodor R."/>
            <person name="Lu Y."/>
            <person name="Bowser T.A."/>
            <person name="Graham I.A."/>
            <person name="Ye K."/>
        </authorList>
    </citation>
    <scope>NUCLEOTIDE SEQUENCE [LARGE SCALE GENOMIC DNA]</scope>
    <source>
        <strain evidence="2">cv. HN1</strain>
        <tissue evidence="1">Leaves</tissue>
    </source>
</reference>